<accession>A0A9N7YXB3</accession>
<protein>
    <submittedName>
        <fullName evidence="2">Uncharacterized protein</fullName>
    </submittedName>
</protein>
<reference evidence="2" key="1">
    <citation type="submission" date="2020-03" db="EMBL/GenBank/DDBJ databases">
        <authorList>
            <person name="Weist P."/>
        </authorList>
    </citation>
    <scope>NUCLEOTIDE SEQUENCE</scope>
</reference>
<organism evidence="2 3">
    <name type="scientific">Pleuronectes platessa</name>
    <name type="common">European plaice</name>
    <dbReference type="NCBI Taxonomy" id="8262"/>
    <lineage>
        <taxon>Eukaryota</taxon>
        <taxon>Metazoa</taxon>
        <taxon>Chordata</taxon>
        <taxon>Craniata</taxon>
        <taxon>Vertebrata</taxon>
        <taxon>Euteleostomi</taxon>
        <taxon>Actinopterygii</taxon>
        <taxon>Neopterygii</taxon>
        <taxon>Teleostei</taxon>
        <taxon>Neoteleostei</taxon>
        <taxon>Acanthomorphata</taxon>
        <taxon>Carangaria</taxon>
        <taxon>Pleuronectiformes</taxon>
        <taxon>Pleuronectoidei</taxon>
        <taxon>Pleuronectidae</taxon>
        <taxon>Pleuronectes</taxon>
    </lineage>
</organism>
<feature type="region of interest" description="Disordered" evidence="1">
    <location>
        <begin position="81"/>
        <end position="105"/>
    </location>
</feature>
<evidence type="ECO:0000256" key="1">
    <source>
        <dbReference type="SAM" id="MobiDB-lite"/>
    </source>
</evidence>
<dbReference type="AlphaFoldDB" id="A0A9N7YXB3"/>
<name>A0A9N7YXB3_PLEPL</name>
<evidence type="ECO:0000313" key="3">
    <source>
        <dbReference type="Proteomes" id="UP001153269"/>
    </source>
</evidence>
<proteinExistence type="predicted"/>
<comment type="caution">
    <text evidence="2">The sequence shown here is derived from an EMBL/GenBank/DDBJ whole genome shotgun (WGS) entry which is preliminary data.</text>
</comment>
<evidence type="ECO:0000313" key="2">
    <source>
        <dbReference type="EMBL" id="CAB1447921.1"/>
    </source>
</evidence>
<feature type="compositionally biased region" description="Polar residues" evidence="1">
    <location>
        <begin position="84"/>
        <end position="99"/>
    </location>
</feature>
<dbReference type="Proteomes" id="UP001153269">
    <property type="component" value="Unassembled WGS sequence"/>
</dbReference>
<keyword evidence="3" id="KW-1185">Reference proteome</keyword>
<gene>
    <name evidence="2" type="ORF">PLEPLA_LOCUS35588</name>
</gene>
<dbReference type="EMBL" id="CADEAL010003959">
    <property type="protein sequence ID" value="CAB1447921.1"/>
    <property type="molecule type" value="Genomic_DNA"/>
</dbReference>
<sequence>MWKLMRRLLVPIDPEPREAEPSLKKTARLREAACLHGCELKVFMSKPERELTEPDGKIPILGLSRMFPRLQAGVKKVKAVKLSPANTTRNPTSSGSGHVSTLEES</sequence>